<dbReference type="EMBL" id="DVMJ01000052">
    <property type="protein sequence ID" value="HIU13657.1"/>
    <property type="molecule type" value="Genomic_DNA"/>
</dbReference>
<sequence length="711" mass="82708">MNRDNEKLKAYLDDYHLISVYLSKYYYEGKSSVFRLRDNKHGTLQELQIQSMYESRNGSYITYKLHVPMDLVIGYEYDILDAYGLSCPLIYGRIVRLPEFDMQFSCMDTPLGAQYSKEKTTFRLWAPPATKAVVEYTLGQQTHWVYMNRTVKGTFECDVEGDLDGARYTYIVKNSMDWQQATDPYAVSSTANSKESVVINPAKVRMDLKKDQLPPLDKYTDAVIYEMSIRDFTWMRESGVKHRGKFLGLTETGTRSPQGGMTGLDYLVDLGVTHVQIMPMFDFATVDENHPDVYYNWGYDPLQYNVPEGSYATDPNDGYKRVLELKQMIRTLHEHGLRVIMDVVYNHMYDRMMSSFDKIVPNYFFRLGPNGENSNGSFCGNDMATNRPMVRKFIVESCLHWLKEYGVDGFRFDLMGIIDVDTMNRIVYQCRAIDPNFMIYGEGWNMPTILDEKLKACIANRTRLPHVAFFNDYFRDKIRGSHDVSNFHEKGFAGGNTYLLHEAKLAMQGYDYLDDPWRSINYVECHDNATVWDKIKVSNSGEDREKLLQRINLINGIVILSQGVPFLHSGQEFAVTKRGEHNTYNRPDSINQIDWVRKDYHLAQVNYVRDMIQIRKQYPCLRLETKEEVQYYLETSEIDYRMILFVYHMDMEGYNQLQIYVNPSDNIYPVFLGDGEYELIADQRGSVNQKLSDNNVKIAPVSIAIFARIDQ</sequence>
<dbReference type="Gene3D" id="3.20.20.80">
    <property type="entry name" value="Glycosidases"/>
    <property type="match status" value="1"/>
</dbReference>
<dbReference type="InterPro" id="IPR004193">
    <property type="entry name" value="Glyco_hydro_13_N"/>
</dbReference>
<evidence type="ECO:0000313" key="3">
    <source>
        <dbReference type="EMBL" id="HIU13657.1"/>
    </source>
</evidence>
<dbReference type="InterPro" id="IPR017853">
    <property type="entry name" value="GH"/>
</dbReference>
<dbReference type="InterPro" id="IPR006047">
    <property type="entry name" value="GH13_cat_dom"/>
</dbReference>
<dbReference type="CDD" id="cd02860">
    <property type="entry name" value="E_set_Pullulanase"/>
    <property type="match status" value="1"/>
</dbReference>
<dbReference type="PANTHER" id="PTHR43002">
    <property type="entry name" value="GLYCOGEN DEBRANCHING ENZYME"/>
    <property type="match status" value="1"/>
</dbReference>
<keyword evidence="3" id="KW-0378">Hydrolase</keyword>
<comment type="similarity">
    <text evidence="1">Belongs to the glycosyl hydrolase 13 family.</text>
</comment>
<gene>
    <name evidence="3" type="primary">pulA</name>
    <name evidence="3" type="ORF">IAD15_06260</name>
</gene>
<evidence type="ECO:0000313" key="4">
    <source>
        <dbReference type="Proteomes" id="UP000824175"/>
    </source>
</evidence>
<dbReference type="GO" id="GO:0051060">
    <property type="term" value="F:pullulanase activity"/>
    <property type="evidence" value="ECO:0007669"/>
    <property type="project" value="UniProtKB-EC"/>
</dbReference>
<dbReference type="SUPFAM" id="SSF51445">
    <property type="entry name" value="(Trans)glycosidases"/>
    <property type="match status" value="1"/>
</dbReference>
<dbReference type="Pfam" id="PF00128">
    <property type="entry name" value="Alpha-amylase"/>
    <property type="match status" value="2"/>
</dbReference>
<name>A0A9D1HPQ3_9FIRM</name>
<reference evidence="3" key="1">
    <citation type="submission" date="2020-10" db="EMBL/GenBank/DDBJ databases">
        <authorList>
            <person name="Gilroy R."/>
        </authorList>
    </citation>
    <scope>NUCLEOTIDE SEQUENCE</scope>
    <source>
        <strain evidence="3">CHK195-11698</strain>
    </source>
</reference>
<dbReference type="Gene3D" id="2.60.40.10">
    <property type="entry name" value="Immunoglobulins"/>
    <property type="match status" value="1"/>
</dbReference>
<dbReference type="InterPro" id="IPR040697">
    <property type="entry name" value="PulA_N1"/>
</dbReference>
<protein>
    <submittedName>
        <fullName evidence="3">Type I pullulanase</fullName>
        <ecNumber evidence="3">3.2.1.41</ecNumber>
    </submittedName>
</protein>
<keyword evidence="3" id="KW-0326">Glycosidase</keyword>
<dbReference type="SUPFAM" id="SSF81296">
    <property type="entry name" value="E set domains"/>
    <property type="match status" value="1"/>
</dbReference>
<comment type="caution">
    <text evidence="3">The sequence shown here is derived from an EMBL/GenBank/DDBJ whole genome shotgun (WGS) entry which is preliminary data.</text>
</comment>
<dbReference type="SMART" id="SM00642">
    <property type="entry name" value="Aamy"/>
    <property type="match status" value="1"/>
</dbReference>
<evidence type="ECO:0000256" key="1">
    <source>
        <dbReference type="ARBA" id="ARBA00008061"/>
    </source>
</evidence>
<accession>A0A9D1HPQ3</accession>
<dbReference type="InterPro" id="IPR011840">
    <property type="entry name" value="PulA_typeI"/>
</dbReference>
<reference evidence="3" key="2">
    <citation type="journal article" date="2021" name="PeerJ">
        <title>Extensive microbial diversity within the chicken gut microbiome revealed by metagenomics and culture.</title>
        <authorList>
            <person name="Gilroy R."/>
            <person name="Ravi A."/>
            <person name="Getino M."/>
            <person name="Pursley I."/>
            <person name="Horton D.L."/>
            <person name="Alikhan N.F."/>
            <person name="Baker D."/>
            <person name="Gharbi K."/>
            <person name="Hall N."/>
            <person name="Watson M."/>
            <person name="Adriaenssens E.M."/>
            <person name="Foster-Nyarko E."/>
            <person name="Jarju S."/>
            <person name="Secka A."/>
            <person name="Antonio M."/>
            <person name="Oren A."/>
            <person name="Chaudhuri R.R."/>
            <person name="La Ragione R."/>
            <person name="Hildebrand F."/>
            <person name="Pallen M.J."/>
        </authorList>
    </citation>
    <scope>NUCLEOTIDE SEQUENCE</scope>
    <source>
        <strain evidence="3">CHK195-11698</strain>
    </source>
</reference>
<dbReference type="Pfam" id="PF02922">
    <property type="entry name" value="CBM_48"/>
    <property type="match status" value="1"/>
</dbReference>
<proteinExistence type="inferred from homology"/>
<dbReference type="GO" id="GO:0005975">
    <property type="term" value="P:carbohydrate metabolic process"/>
    <property type="evidence" value="ECO:0007669"/>
    <property type="project" value="InterPro"/>
</dbReference>
<organism evidence="3 4">
    <name type="scientific">Candidatus Fimiplasma intestinipullorum</name>
    <dbReference type="NCBI Taxonomy" id="2840825"/>
    <lineage>
        <taxon>Bacteria</taxon>
        <taxon>Bacillati</taxon>
        <taxon>Bacillota</taxon>
        <taxon>Clostridia</taxon>
        <taxon>Eubacteriales</taxon>
        <taxon>Candidatus Fimiplasma</taxon>
    </lineage>
</organism>
<dbReference type="InterPro" id="IPR013783">
    <property type="entry name" value="Ig-like_fold"/>
</dbReference>
<dbReference type="AlphaFoldDB" id="A0A9D1HPQ3"/>
<evidence type="ECO:0000259" key="2">
    <source>
        <dbReference type="SMART" id="SM00642"/>
    </source>
</evidence>
<dbReference type="CDD" id="cd11341">
    <property type="entry name" value="AmyAc_Pullulanase_LD-like"/>
    <property type="match status" value="1"/>
</dbReference>
<dbReference type="InterPro" id="IPR014756">
    <property type="entry name" value="Ig_E-set"/>
</dbReference>
<dbReference type="Pfam" id="PF17999">
    <property type="entry name" value="PulA_N1"/>
    <property type="match status" value="1"/>
</dbReference>
<feature type="domain" description="Glycosyl hydrolase family 13 catalytic" evidence="2">
    <location>
        <begin position="251"/>
        <end position="609"/>
    </location>
</feature>
<dbReference type="Proteomes" id="UP000824175">
    <property type="component" value="Unassembled WGS sequence"/>
</dbReference>
<dbReference type="EC" id="3.2.1.41" evidence="3"/>
<dbReference type="Gene3D" id="2.60.40.2320">
    <property type="match status" value="1"/>
</dbReference>
<dbReference type="NCBIfam" id="TIGR02104">
    <property type="entry name" value="pulA_typeI"/>
    <property type="match status" value="1"/>
</dbReference>